<name>R2S5M4_9ENTE</name>
<organism evidence="2 3">
    <name type="scientific">Enterococcus pallens ATCC BAA-351</name>
    <dbReference type="NCBI Taxonomy" id="1158607"/>
    <lineage>
        <taxon>Bacteria</taxon>
        <taxon>Bacillati</taxon>
        <taxon>Bacillota</taxon>
        <taxon>Bacilli</taxon>
        <taxon>Lactobacillales</taxon>
        <taxon>Enterococcaceae</taxon>
        <taxon>Enterococcus</taxon>
    </lineage>
</organism>
<dbReference type="PATRIC" id="fig|1158607.3.peg.3332"/>
<accession>R2S5M4</accession>
<reference evidence="2 3" key="1">
    <citation type="submission" date="2013-02" db="EMBL/GenBank/DDBJ databases">
        <title>The Genome Sequence of Enterococcus pallens BAA-351.</title>
        <authorList>
            <consortium name="The Broad Institute Genome Sequencing Platform"/>
            <consortium name="The Broad Institute Genome Sequencing Center for Infectious Disease"/>
            <person name="Earl A.M."/>
            <person name="Gilmore M.S."/>
            <person name="Lebreton F."/>
            <person name="Walker B."/>
            <person name="Young S.K."/>
            <person name="Zeng Q."/>
            <person name="Gargeya S."/>
            <person name="Fitzgerald M."/>
            <person name="Haas B."/>
            <person name="Abouelleil A."/>
            <person name="Alvarado L."/>
            <person name="Arachchi H.M."/>
            <person name="Berlin A.M."/>
            <person name="Chapman S.B."/>
            <person name="Dewar J."/>
            <person name="Goldberg J."/>
            <person name="Griggs A."/>
            <person name="Gujja S."/>
            <person name="Hansen M."/>
            <person name="Howarth C."/>
            <person name="Imamovic A."/>
            <person name="Larimer J."/>
            <person name="McCowan C."/>
            <person name="Murphy C."/>
            <person name="Neiman D."/>
            <person name="Pearson M."/>
            <person name="Priest M."/>
            <person name="Roberts A."/>
            <person name="Saif S."/>
            <person name="Shea T."/>
            <person name="Sisk P."/>
            <person name="Sykes S."/>
            <person name="Wortman J."/>
            <person name="Nusbaum C."/>
            <person name="Birren B."/>
        </authorList>
    </citation>
    <scope>NUCLEOTIDE SEQUENCE [LARGE SCALE GENOMIC DNA]</scope>
    <source>
        <strain evidence="2 3">ATCC BAA-351</strain>
    </source>
</reference>
<protein>
    <recommendedName>
        <fullName evidence="4">DUF2922 family protein</fullName>
    </recommendedName>
</protein>
<evidence type="ECO:0000313" key="3">
    <source>
        <dbReference type="Proteomes" id="UP000013782"/>
    </source>
</evidence>
<feature type="region of interest" description="Disordered" evidence="1">
    <location>
        <begin position="193"/>
        <end position="239"/>
    </location>
</feature>
<evidence type="ECO:0000256" key="1">
    <source>
        <dbReference type="SAM" id="MobiDB-lite"/>
    </source>
</evidence>
<dbReference type="OrthoDB" id="2323347at2"/>
<dbReference type="AlphaFoldDB" id="R2S5M4"/>
<dbReference type="HOGENOM" id="CLU_1265328_0_0_9"/>
<dbReference type="eggNOG" id="ENOG5030NEG">
    <property type="taxonomic scope" value="Bacteria"/>
</dbReference>
<feature type="compositionally biased region" description="Basic residues" evidence="1">
    <location>
        <begin position="228"/>
        <end position="239"/>
    </location>
</feature>
<evidence type="ECO:0008006" key="4">
    <source>
        <dbReference type="Google" id="ProtNLM"/>
    </source>
</evidence>
<comment type="caution">
    <text evidence="2">The sequence shown here is derived from an EMBL/GenBank/DDBJ whole genome shotgun (WGS) entry which is preliminary data.</text>
</comment>
<evidence type="ECO:0000313" key="2">
    <source>
        <dbReference type="EMBL" id="EOH90805.1"/>
    </source>
</evidence>
<feature type="compositionally biased region" description="Basic and acidic residues" evidence="1">
    <location>
        <begin position="216"/>
        <end position="227"/>
    </location>
</feature>
<keyword evidence="3" id="KW-1185">Reference proteome</keyword>
<gene>
    <name evidence="2" type="ORF">UAU_03344</name>
</gene>
<dbReference type="Proteomes" id="UP000013782">
    <property type="component" value="Unassembled WGS sequence"/>
</dbReference>
<dbReference type="Pfam" id="PF11148">
    <property type="entry name" value="DUF2922"/>
    <property type="match status" value="1"/>
</dbReference>
<dbReference type="InterPro" id="IPR021321">
    <property type="entry name" value="DUF2922"/>
</dbReference>
<sequence length="239" mass="26068">MLKLAAVFENAAGKNHSWSFNDPDPNKSPEAIKEALEAMTTIHLFEKDGIRQFCKVVSAKFVETIETPLFDLSKPTPEAYVADPNNIFAAHIISEEEAPQVSEMPETPVVEVSKQEEVVTEEVAVKKEEIVPTTVKAAVPATETMNSIEKKPTVASSSLKAPLANSESLAAVVEQAKNSSVVPSLASQQLEALTADSESSKSDSLAVKKPVNSRKAQVDRIRAYHEANKKKKKSKKKKR</sequence>
<dbReference type="RefSeq" id="WP_010758321.1">
    <property type="nucleotide sequence ID" value="NZ_ASWD01000004.1"/>
</dbReference>
<proteinExistence type="predicted"/>
<dbReference type="EMBL" id="AJAQ01000035">
    <property type="protein sequence ID" value="EOH90805.1"/>
    <property type="molecule type" value="Genomic_DNA"/>
</dbReference>